<dbReference type="InterPro" id="IPR013767">
    <property type="entry name" value="PAS_fold"/>
</dbReference>
<dbReference type="PROSITE" id="PS50112">
    <property type="entry name" value="PAS"/>
    <property type="match status" value="1"/>
</dbReference>
<dbReference type="SUPFAM" id="SSF55785">
    <property type="entry name" value="PYP-like sensor domain (PAS domain)"/>
    <property type="match status" value="1"/>
</dbReference>
<dbReference type="GO" id="GO:0006355">
    <property type="term" value="P:regulation of DNA-templated transcription"/>
    <property type="evidence" value="ECO:0007669"/>
    <property type="project" value="InterPro"/>
</dbReference>
<proteinExistence type="predicted"/>
<comment type="caution">
    <text evidence="2">The sequence shown here is derived from an EMBL/GenBank/DDBJ whole genome shotgun (WGS) entry which is preliminary data.</text>
</comment>
<dbReference type="AlphaFoldDB" id="A0A6I0ES95"/>
<evidence type="ECO:0000313" key="3">
    <source>
        <dbReference type="Proteomes" id="UP000468766"/>
    </source>
</evidence>
<dbReference type="InterPro" id="IPR035965">
    <property type="entry name" value="PAS-like_dom_sf"/>
</dbReference>
<reference evidence="2 3" key="1">
    <citation type="submission" date="2019-10" db="EMBL/GenBank/DDBJ databases">
        <title>Whole-genome sequence of the extremophile Heliorestis acidaminivorans DSM 24790.</title>
        <authorList>
            <person name="Kyndt J.A."/>
            <person name="Meyer T.E."/>
        </authorList>
    </citation>
    <scope>NUCLEOTIDE SEQUENCE [LARGE SCALE GENOMIC DNA]</scope>
    <source>
        <strain evidence="2 3">DSM 24790</strain>
    </source>
</reference>
<accession>A0A6I0ES95</accession>
<dbReference type="Gene3D" id="3.30.450.20">
    <property type="entry name" value="PAS domain"/>
    <property type="match status" value="1"/>
</dbReference>
<evidence type="ECO:0000259" key="1">
    <source>
        <dbReference type="PROSITE" id="PS50112"/>
    </source>
</evidence>
<gene>
    <name evidence="2" type="ORF">F9B85_05520</name>
</gene>
<dbReference type="RefSeq" id="WP_151619360.1">
    <property type="nucleotide sequence ID" value="NZ_WBXO01000003.1"/>
</dbReference>
<evidence type="ECO:0000313" key="2">
    <source>
        <dbReference type="EMBL" id="KAB2953370.1"/>
    </source>
</evidence>
<sequence length="99" mass="11528">MNEDKSLIYMEARLRKLESIIDNSKDAIIIVNKESIITSWNKGAEKIYGYQAEEICGQNYCVLKEPSKRKSCLGYFQKLIDLEKKQNIKTLHMRKDGKV</sequence>
<dbReference type="Proteomes" id="UP000468766">
    <property type="component" value="Unassembled WGS sequence"/>
</dbReference>
<dbReference type="SMART" id="SM00091">
    <property type="entry name" value="PAS"/>
    <property type="match status" value="1"/>
</dbReference>
<keyword evidence="3" id="KW-1185">Reference proteome</keyword>
<name>A0A6I0ES95_9FIRM</name>
<dbReference type="InterPro" id="IPR000014">
    <property type="entry name" value="PAS"/>
</dbReference>
<organism evidence="2 3">
    <name type="scientific">Heliorestis acidaminivorans</name>
    <dbReference type="NCBI Taxonomy" id="553427"/>
    <lineage>
        <taxon>Bacteria</taxon>
        <taxon>Bacillati</taxon>
        <taxon>Bacillota</taxon>
        <taxon>Clostridia</taxon>
        <taxon>Eubacteriales</taxon>
        <taxon>Heliobacteriaceae</taxon>
        <taxon>Heliorestis</taxon>
    </lineage>
</organism>
<dbReference type="Pfam" id="PF00989">
    <property type="entry name" value="PAS"/>
    <property type="match status" value="1"/>
</dbReference>
<feature type="domain" description="PAS" evidence="1">
    <location>
        <begin position="13"/>
        <end position="59"/>
    </location>
</feature>
<dbReference type="CDD" id="cd00130">
    <property type="entry name" value="PAS"/>
    <property type="match status" value="1"/>
</dbReference>
<protein>
    <submittedName>
        <fullName evidence="2">PAS domain S-box protein</fullName>
    </submittedName>
</protein>
<dbReference type="EMBL" id="WBXO01000003">
    <property type="protein sequence ID" value="KAB2953370.1"/>
    <property type="molecule type" value="Genomic_DNA"/>
</dbReference>
<dbReference type="OrthoDB" id="1795357at2"/>
<dbReference type="NCBIfam" id="TIGR00229">
    <property type="entry name" value="sensory_box"/>
    <property type="match status" value="1"/>
</dbReference>